<dbReference type="InterPro" id="IPR052018">
    <property type="entry name" value="PHP_domain"/>
</dbReference>
<dbReference type="SUPFAM" id="SSF89550">
    <property type="entry name" value="PHP domain-like"/>
    <property type="match status" value="1"/>
</dbReference>
<dbReference type="Gene3D" id="3.20.20.140">
    <property type="entry name" value="Metal-dependent hydrolases"/>
    <property type="match status" value="1"/>
</dbReference>
<dbReference type="Gene3D" id="1.10.150.650">
    <property type="match status" value="1"/>
</dbReference>
<dbReference type="PANTHER" id="PTHR42924:SF3">
    <property type="entry name" value="POLYMERASE_HISTIDINOL PHOSPHATASE N-TERMINAL DOMAIN-CONTAINING PROTEIN"/>
    <property type="match status" value="1"/>
</dbReference>
<dbReference type="GO" id="GO:0004534">
    <property type="term" value="F:5'-3' RNA exonuclease activity"/>
    <property type="evidence" value="ECO:0007669"/>
    <property type="project" value="TreeGrafter"/>
</dbReference>
<reference evidence="2 3" key="1">
    <citation type="journal article" date="2016" name="Nat. Commun.">
        <title>Thousands of microbial genomes shed light on interconnected biogeochemical processes in an aquifer system.</title>
        <authorList>
            <person name="Anantharaman K."/>
            <person name="Brown C.T."/>
            <person name="Hug L.A."/>
            <person name="Sharon I."/>
            <person name="Castelle C.J."/>
            <person name="Probst A.J."/>
            <person name="Thomas B.C."/>
            <person name="Singh A."/>
            <person name="Wilkins M.J."/>
            <person name="Karaoz U."/>
            <person name="Brodie E.L."/>
            <person name="Williams K.H."/>
            <person name="Hubbard S.S."/>
            <person name="Banfield J.F."/>
        </authorList>
    </citation>
    <scope>NUCLEOTIDE SEQUENCE [LARGE SCALE GENOMIC DNA]</scope>
</reference>
<proteinExistence type="predicted"/>
<dbReference type="InterPro" id="IPR016195">
    <property type="entry name" value="Pol/histidinol_Pase-like"/>
</dbReference>
<dbReference type="Pfam" id="PF02811">
    <property type="entry name" value="PHP"/>
    <property type="match status" value="1"/>
</dbReference>
<name>A0A1F2UL85_9ACTN</name>
<evidence type="ECO:0000259" key="1">
    <source>
        <dbReference type="SMART" id="SM00481"/>
    </source>
</evidence>
<evidence type="ECO:0000313" key="2">
    <source>
        <dbReference type="EMBL" id="OFW33758.1"/>
    </source>
</evidence>
<comment type="caution">
    <text evidence="2">The sequence shown here is derived from an EMBL/GenBank/DDBJ whole genome shotgun (WGS) entry which is preliminary data.</text>
</comment>
<evidence type="ECO:0000313" key="3">
    <source>
        <dbReference type="Proteomes" id="UP000178086"/>
    </source>
</evidence>
<gene>
    <name evidence="2" type="ORF">A2074_02975</name>
</gene>
<dbReference type="CDD" id="cd07438">
    <property type="entry name" value="PHP_HisPPase_AMP"/>
    <property type="match status" value="1"/>
</dbReference>
<dbReference type="AlphaFoldDB" id="A0A1F2UL85"/>
<sequence>MPVDLHIHTTASDGSFTPREVVEIASSTDLKTIAIADHDTVAALADARRYGAELGVGIIPAIELSSRYKGKDIHILGYYVDDKNENLLASLERLRASREERARRIVECLQGIGVDIDFSNVLEQAKNASVGRPHIARAMVRSGYVSDFRAAFTQFLKRGAPCFLEKFVYPLQATIEIIHNAGGLAVFAHPGLAKLDEHIDEFIAFGLDGFEAYHVEHSERDTKRYLRLAEKKGLVVTGGSDCHGPVSTHGQRLGRFLVPDEVVDSLSAAAKR</sequence>
<feature type="domain" description="Polymerase/histidinol phosphatase N-terminal" evidence="1">
    <location>
        <begin position="3"/>
        <end position="68"/>
    </location>
</feature>
<dbReference type="InterPro" id="IPR004013">
    <property type="entry name" value="PHP_dom"/>
</dbReference>
<dbReference type="EMBL" id="MELI01000060">
    <property type="protein sequence ID" value="OFW33758.1"/>
    <property type="molecule type" value="Genomic_DNA"/>
</dbReference>
<protein>
    <recommendedName>
        <fullName evidence="1">Polymerase/histidinol phosphatase N-terminal domain-containing protein</fullName>
    </recommendedName>
</protein>
<dbReference type="GO" id="GO:0035312">
    <property type="term" value="F:5'-3' DNA exonuclease activity"/>
    <property type="evidence" value="ECO:0007669"/>
    <property type="project" value="TreeGrafter"/>
</dbReference>
<organism evidence="2 3">
    <name type="scientific">Candidatus Aquicultor primus</name>
    <dbReference type="NCBI Taxonomy" id="1797195"/>
    <lineage>
        <taxon>Bacteria</taxon>
        <taxon>Bacillati</taxon>
        <taxon>Actinomycetota</taxon>
        <taxon>Candidatus Aquicultoria</taxon>
        <taxon>Candidatus Aquicultorales</taxon>
        <taxon>Candidatus Aquicultoraceae</taxon>
        <taxon>Candidatus Aquicultor</taxon>
    </lineage>
</organism>
<dbReference type="InterPro" id="IPR003141">
    <property type="entry name" value="Pol/His_phosphatase_N"/>
</dbReference>
<dbReference type="PANTHER" id="PTHR42924">
    <property type="entry name" value="EXONUCLEASE"/>
    <property type="match status" value="1"/>
</dbReference>
<dbReference type="Proteomes" id="UP000178086">
    <property type="component" value="Unassembled WGS sequence"/>
</dbReference>
<dbReference type="SMART" id="SM00481">
    <property type="entry name" value="POLIIIAc"/>
    <property type="match status" value="1"/>
</dbReference>
<accession>A0A1F2UL85</accession>